<feature type="transmembrane region" description="Helical" evidence="2">
    <location>
        <begin position="270"/>
        <end position="292"/>
    </location>
</feature>
<feature type="region of interest" description="Disordered" evidence="1">
    <location>
        <begin position="318"/>
        <end position="357"/>
    </location>
</feature>
<keyword evidence="2" id="KW-0472">Membrane</keyword>
<organism evidence="3">
    <name type="scientific">Cacopsylla melanoneura</name>
    <dbReference type="NCBI Taxonomy" id="428564"/>
    <lineage>
        <taxon>Eukaryota</taxon>
        <taxon>Metazoa</taxon>
        <taxon>Ecdysozoa</taxon>
        <taxon>Arthropoda</taxon>
        <taxon>Hexapoda</taxon>
        <taxon>Insecta</taxon>
        <taxon>Pterygota</taxon>
        <taxon>Neoptera</taxon>
        <taxon>Paraneoptera</taxon>
        <taxon>Hemiptera</taxon>
        <taxon>Sternorrhyncha</taxon>
        <taxon>Psylloidea</taxon>
        <taxon>Psyllidae</taxon>
        <taxon>Psyllinae</taxon>
        <taxon>Cacopsylla</taxon>
    </lineage>
</organism>
<evidence type="ECO:0000256" key="1">
    <source>
        <dbReference type="SAM" id="MobiDB-lite"/>
    </source>
</evidence>
<proteinExistence type="predicted"/>
<protein>
    <submittedName>
        <fullName evidence="3">Uncharacterized protein</fullName>
    </submittedName>
</protein>
<dbReference type="AlphaFoldDB" id="A0A8D8Q662"/>
<dbReference type="EMBL" id="HBUF01060940">
    <property type="protein sequence ID" value="CAG6625811.1"/>
    <property type="molecule type" value="Transcribed_RNA"/>
</dbReference>
<reference evidence="3" key="1">
    <citation type="submission" date="2021-05" db="EMBL/GenBank/DDBJ databases">
        <authorList>
            <person name="Alioto T."/>
            <person name="Alioto T."/>
            <person name="Gomez Garrido J."/>
        </authorList>
    </citation>
    <scope>NUCLEOTIDE SEQUENCE</scope>
</reference>
<keyword evidence="2" id="KW-1133">Transmembrane helix</keyword>
<name>A0A8D8Q662_9HEMI</name>
<sequence length="357" mass="39574">MQATDSFVFMCMIICSVIKQGYFYTEYLLENDKVCSILLKKRTLWLGYENKSGIIVREEKFFQKIGKHALDCTFTVQGGNGGVVAVIQQMKFRTGQTGSGNTSCIDYVQFSPGDKHDLLSTFNIQFKDSVKWSPQYCGEVDLSNTDGKNVPPVETTNGKEVDVYENNPIGQNTYVEPNGAISVKIHIGEDPVDPSDGVTLKIAFTSFQACRYNMGVYKMCGGPMCIWKDYFDDDVVNCPFIDCTDERPCGTDFNDHKLGIGLVTGLGTKVLLGAVAGIFTMVFVLILFFWAFHYCGFLCSTRPPRNLTELTSVPREEDVRPASCTPLTPVLTPSSGEEKDLPPAYETLFPQGPDSGR</sequence>
<accession>A0A8D8Q662</accession>
<evidence type="ECO:0000256" key="2">
    <source>
        <dbReference type="SAM" id="Phobius"/>
    </source>
</evidence>
<keyword evidence="2" id="KW-0812">Transmembrane</keyword>
<evidence type="ECO:0000313" key="3">
    <source>
        <dbReference type="EMBL" id="CAG6625811.1"/>
    </source>
</evidence>